<keyword evidence="1" id="KW-0677">Repeat</keyword>
<dbReference type="Gene3D" id="1.25.40.20">
    <property type="entry name" value="Ankyrin repeat-containing domain"/>
    <property type="match status" value="1"/>
</dbReference>
<dbReference type="PANTHER" id="PTHR24180">
    <property type="entry name" value="CYCLIN-DEPENDENT KINASE INHIBITOR 2C-RELATED"/>
    <property type="match status" value="1"/>
</dbReference>
<feature type="repeat" description="ANK" evidence="3">
    <location>
        <begin position="205"/>
        <end position="233"/>
    </location>
</feature>
<evidence type="ECO:0000256" key="1">
    <source>
        <dbReference type="ARBA" id="ARBA00022737"/>
    </source>
</evidence>
<evidence type="ECO:0000313" key="5">
    <source>
        <dbReference type="Proteomes" id="UP000479190"/>
    </source>
</evidence>
<gene>
    <name evidence="4" type="ORF">TBRA_LOCUS1121</name>
</gene>
<dbReference type="SUPFAM" id="SSF48403">
    <property type="entry name" value="Ankyrin repeat"/>
    <property type="match status" value="1"/>
</dbReference>
<dbReference type="EMBL" id="CADCXV010000236">
    <property type="protein sequence ID" value="CAB0029025.1"/>
    <property type="molecule type" value="Genomic_DNA"/>
</dbReference>
<dbReference type="SMART" id="SM00248">
    <property type="entry name" value="ANK"/>
    <property type="match status" value="3"/>
</dbReference>
<dbReference type="PROSITE" id="PS50297">
    <property type="entry name" value="ANK_REP_REGION"/>
    <property type="match status" value="1"/>
</dbReference>
<dbReference type="OrthoDB" id="496981at2759"/>
<name>A0A6H5HVK5_9HYME</name>
<reference evidence="4 5" key="1">
    <citation type="submission" date="2020-02" db="EMBL/GenBank/DDBJ databases">
        <authorList>
            <person name="Ferguson B K."/>
        </authorList>
    </citation>
    <scope>NUCLEOTIDE SEQUENCE [LARGE SCALE GENOMIC DNA]</scope>
</reference>
<accession>A0A6H5HVK5</accession>
<keyword evidence="5" id="KW-1185">Reference proteome</keyword>
<dbReference type="PROSITE" id="PS50088">
    <property type="entry name" value="ANK_REPEAT"/>
    <property type="match status" value="1"/>
</dbReference>
<proteinExistence type="predicted"/>
<dbReference type="InterPro" id="IPR036770">
    <property type="entry name" value="Ankyrin_rpt-contain_sf"/>
</dbReference>
<keyword evidence="2 3" id="KW-0040">ANK repeat</keyword>
<sequence length="302" mass="34776">MNRSCPRASVCSTIAIMCAPVSSNRPEQSRSSLEQLKRLKARTNWAMAEDRSKFMPKCYSLIKSWVGPPPNFQHIFHNAEMNFLLMECVTHESRSWNYLKRKKTLGFVIGSGYKDERELKVGEDGKPILRRCTAILWAAPQSFYNKVAVMRELFKIYDKFDVNYHYELNTHFHTACAWGCDDAVQKFLEAGQDPNCFMPKVDILPLNLAVKEDRRKVTELLLKNGADPNKADAQGLTPLHFICQRDKDDDLIELFFKICDDEELQVDVNAKDKANKTPLQYVDVRCMTRVAEVLLRRGAFVL</sequence>
<dbReference type="AlphaFoldDB" id="A0A6H5HVK5"/>
<dbReference type="InterPro" id="IPR051637">
    <property type="entry name" value="Ank_repeat_dom-contain_49"/>
</dbReference>
<evidence type="ECO:0000256" key="2">
    <source>
        <dbReference type="ARBA" id="ARBA00023043"/>
    </source>
</evidence>
<protein>
    <submittedName>
        <fullName evidence="4">Uncharacterized protein</fullName>
    </submittedName>
</protein>
<evidence type="ECO:0000313" key="4">
    <source>
        <dbReference type="EMBL" id="CAB0029025.1"/>
    </source>
</evidence>
<dbReference type="Proteomes" id="UP000479190">
    <property type="component" value="Unassembled WGS sequence"/>
</dbReference>
<dbReference type="InterPro" id="IPR002110">
    <property type="entry name" value="Ankyrin_rpt"/>
</dbReference>
<dbReference type="Pfam" id="PF12796">
    <property type="entry name" value="Ank_2"/>
    <property type="match status" value="1"/>
</dbReference>
<evidence type="ECO:0000256" key="3">
    <source>
        <dbReference type="PROSITE-ProRule" id="PRU00023"/>
    </source>
</evidence>
<organism evidence="4 5">
    <name type="scientific">Trichogramma brassicae</name>
    <dbReference type="NCBI Taxonomy" id="86971"/>
    <lineage>
        <taxon>Eukaryota</taxon>
        <taxon>Metazoa</taxon>
        <taxon>Ecdysozoa</taxon>
        <taxon>Arthropoda</taxon>
        <taxon>Hexapoda</taxon>
        <taxon>Insecta</taxon>
        <taxon>Pterygota</taxon>
        <taxon>Neoptera</taxon>
        <taxon>Endopterygota</taxon>
        <taxon>Hymenoptera</taxon>
        <taxon>Apocrita</taxon>
        <taxon>Proctotrupomorpha</taxon>
        <taxon>Chalcidoidea</taxon>
        <taxon>Trichogrammatidae</taxon>
        <taxon>Trichogramma</taxon>
    </lineage>
</organism>
<dbReference type="PANTHER" id="PTHR24180:SF45">
    <property type="entry name" value="POLY [ADP-RIBOSE] POLYMERASE TANKYRASE"/>
    <property type="match status" value="1"/>
</dbReference>